<gene>
    <name evidence="8" type="ORF">ACG33_13835</name>
</gene>
<proteinExistence type="predicted"/>
<sequence length="468" mass="49993">MKASAGAAEADSPSTGWWKAIQVYREPKVLAMLFLGFSAGLPFMLVFSTLSAWLRDVGIERTTIGMLSWVGLIYSLKFFWAPIVDRVAIAGLTRWLGRRRSWMLLGQIGIVVALAQLAVSDPVGGGLGAIIAAALLLAFSSATQDIALDAWRIESAPVAQQGALAAGYQLGYRVAIIVGSALALWIAADAGWGTAYLSMAGFALIGIVTTFIVDEPPQSARGAVLEQEQRVIDFVTDKAHWPDGLRSAGAWFIAAVVCPFVDFVTRFGKSLAVLILALVCTYRLTDFTMGVMANPFYLDLGYSLKQIAAVAKFFSSFATIIGVLAAGVLVARLGALRSLTLGLVLTVVTNLAFMVLAFIDQPSPAALALIVSSDNFAMAIAGTAFMAYLSSLTSATYTATQYALFSSLYALPGKMLMGLSGAFVDHFGYPMFFIYTSLLSLPALLLIIWLWHKAPSGLGWRRGMEATA</sequence>
<reference evidence="8 9" key="1">
    <citation type="submission" date="2015-06" db="EMBL/GenBank/DDBJ databases">
        <title>A Comprehensive Approach to Explore the Metabolic and Phylogenetic Diversity of Bacterial Steroid Degradation in the Environment: Testosterone as an Example.</title>
        <authorList>
            <person name="Yang F.-C."/>
            <person name="Chen Y.-L."/>
            <person name="Yu C.-P."/>
            <person name="Tang S.-L."/>
            <person name="Wang P.-H."/>
            <person name="Ismail W."/>
            <person name="Wang C.-H."/>
            <person name="Yang C.-Y."/>
            <person name="Chiang Y.-R."/>
        </authorList>
    </citation>
    <scope>NUCLEOTIDE SEQUENCE [LARGE SCALE GENOMIC DNA]</scope>
    <source>
        <strain evidence="8 9">DSM 18526</strain>
    </source>
</reference>
<feature type="transmembrane region" description="Helical" evidence="6">
    <location>
        <begin position="402"/>
        <end position="423"/>
    </location>
</feature>
<dbReference type="PROSITE" id="PS50850">
    <property type="entry name" value="MFS"/>
    <property type="match status" value="1"/>
</dbReference>
<dbReference type="STRING" id="465721.ACG33_13835"/>
<feature type="transmembrane region" description="Helical" evidence="6">
    <location>
        <begin position="29"/>
        <end position="54"/>
    </location>
</feature>
<feature type="transmembrane region" description="Helical" evidence="6">
    <location>
        <begin position="125"/>
        <end position="142"/>
    </location>
</feature>
<dbReference type="Pfam" id="PF07690">
    <property type="entry name" value="MFS_1"/>
    <property type="match status" value="1"/>
</dbReference>
<dbReference type="InterPro" id="IPR020846">
    <property type="entry name" value="MFS_dom"/>
</dbReference>
<dbReference type="Gene3D" id="1.20.1250.20">
    <property type="entry name" value="MFS general substrate transporter like domains"/>
    <property type="match status" value="2"/>
</dbReference>
<name>A0A127FEB3_STEDE</name>
<comment type="subcellular location">
    <subcellularLocation>
        <location evidence="1">Membrane</location>
        <topology evidence="1">Multi-pass membrane protein</topology>
    </subcellularLocation>
</comment>
<dbReference type="SUPFAM" id="SSF103473">
    <property type="entry name" value="MFS general substrate transporter"/>
    <property type="match status" value="1"/>
</dbReference>
<dbReference type="InterPro" id="IPR004752">
    <property type="entry name" value="AmpG_permease/AT-1"/>
</dbReference>
<keyword evidence="2" id="KW-0813">Transport</keyword>
<evidence type="ECO:0000259" key="7">
    <source>
        <dbReference type="PROSITE" id="PS50850"/>
    </source>
</evidence>
<dbReference type="GO" id="GO:0022857">
    <property type="term" value="F:transmembrane transporter activity"/>
    <property type="evidence" value="ECO:0007669"/>
    <property type="project" value="InterPro"/>
</dbReference>
<evidence type="ECO:0000256" key="5">
    <source>
        <dbReference type="ARBA" id="ARBA00023136"/>
    </source>
</evidence>
<dbReference type="PANTHER" id="PTHR12778:SF10">
    <property type="entry name" value="MAJOR FACILITATOR SUPERFAMILY DOMAIN-CONTAINING PROTEIN 3"/>
    <property type="match status" value="1"/>
</dbReference>
<dbReference type="EMBL" id="CP011971">
    <property type="protein sequence ID" value="AMN48158.1"/>
    <property type="molecule type" value="Genomic_DNA"/>
</dbReference>
<dbReference type="PANTHER" id="PTHR12778">
    <property type="entry name" value="SOLUTE CARRIER FAMILY 33 ACETYL-COA TRANSPORTER -RELATED"/>
    <property type="match status" value="1"/>
</dbReference>
<evidence type="ECO:0000313" key="9">
    <source>
        <dbReference type="Proteomes" id="UP000070250"/>
    </source>
</evidence>
<feature type="domain" description="Major facilitator superfamily (MFS) profile" evidence="7">
    <location>
        <begin position="28"/>
        <end position="455"/>
    </location>
</feature>
<accession>A0A127FEB3</accession>
<keyword evidence="3 6" id="KW-0812">Transmembrane</keyword>
<feature type="transmembrane region" description="Helical" evidence="6">
    <location>
        <begin position="271"/>
        <end position="293"/>
    </location>
</feature>
<dbReference type="GO" id="GO:0016020">
    <property type="term" value="C:membrane"/>
    <property type="evidence" value="ECO:0007669"/>
    <property type="project" value="UniProtKB-SubCell"/>
</dbReference>
<feature type="transmembrane region" description="Helical" evidence="6">
    <location>
        <begin position="313"/>
        <end position="331"/>
    </location>
</feature>
<feature type="transmembrane region" description="Helical" evidence="6">
    <location>
        <begin position="66"/>
        <end position="89"/>
    </location>
</feature>
<evidence type="ECO:0000313" key="8">
    <source>
        <dbReference type="EMBL" id="AMN48158.1"/>
    </source>
</evidence>
<feature type="transmembrane region" description="Helical" evidence="6">
    <location>
        <begin position="170"/>
        <end position="188"/>
    </location>
</feature>
<dbReference type="KEGG" id="sdf:ACG33_13835"/>
<feature type="transmembrane region" description="Helical" evidence="6">
    <location>
        <begin position="429"/>
        <end position="451"/>
    </location>
</feature>
<feature type="transmembrane region" description="Helical" evidence="6">
    <location>
        <begin position="365"/>
        <end position="390"/>
    </location>
</feature>
<organism evidence="8 9">
    <name type="scientific">Steroidobacter denitrificans</name>
    <dbReference type="NCBI Taxonomy" id="465721"/>
    <lineage>
        <taxon>Bacteria</taxon>
        <taxon>Pseudomonadati</taxon>
        <taxon>Pseudomonadota</taxon>
        <taxon>Gammaproteobacteria</taxon>
        <taxon>Steroidobacterales</taxon>
        <taxon>Steroidobacteraceae</taxon>
        <taxon>Steroidobacter</taxon>
    </lineage>
</organism>
<evidence type="ECO:0000256" key="6">
    <source>
        <dbReference type="SAM" id="Phobius"/>
    </source>
</evidence>
<evidence type="ECO:0000256" key="1">
    <source>
        <dbReference type="ARBA" id="ARBA00004141"/>
    </source>
</evidence>
<keyword evidence="9" id="KW-1185">Reference proteome</keyword>
<dbReference type="RefSeq" id="WP_210399090.1">
    <property type="nucleotide sequence ID" value="NZ_CP011971.1"/>
</dbReference>
<dbReference type="AlphaFoldDB" id="A0A127FEB3"/>
<evidence type="ECO:0000256" key="3">
    <source>
        <dbReference type="ARBA" id="ARBA00022692"/>
    </source>
</evidence>
<keyword evidence="5 6" id="KW-0472">Membrane</keyword>
<evidence type="ECO:0000256" key="2">
    <source>
        <dbReference type="ARBA" id="ARBA00022448"/>
    </source>
</evidence>
<dbReference type="InterPro" id="IPR011701">
    <property type="entry name" value="MFS"/>
</dbReference>
<keyword evidence="4 6" id="KW-1133">Transmembrane helix</keyword>
<protein>
    <recommendedName>
        <fullName evidence="7">Major facilitator superfamily (MFS) profile domain-containing protein</fullName>
    </recommendedName>
</protein>
<dbReference type="NCBIfam" id="TIGR00901">
    <property type="entry name" value="2A0125"/>
    <property type="match status" value="1"/>
</dbReference>
<dbReference type="InterPro" id="IPR036259">
    <property type="entry name" value="MFS_trans_sf"/>
</dbReference>
<dbReference type="PATRIC" id="fig|465721.4.peg.2961"/>
<evidence type="ECO:0000256" key="4">
    <source>
        <dbReference type="ARBA" id="ARBA00022989"/>
    </source>
</evidence>
<feature type="transmembrane region" description="Helical" evidence="6">
    <location>
        <begin position="101"/>
        <end position="119"/>
    </location>
</feature>
<feature type="transmembrane region" description="Helical" evidence="6">
    <location>
        <begin position="338"/>
        <end position="359"/>
    </location>
</feature>
<dbReference type="Proteomes" id="UP000070250">
    <property type="component" value="Chromosome"/>
</dbReference>
<feature type="transmembrane region" description="Helical" evidence="6">
    <location>
        <begin position="194"/>
        <end position="213"/>
    </location>
</feature>